<name>A0ABS3SQM6_9FLAO</name>
<protein>
    <submittedName>
        <fullName evidence="1">Glycosyltransferase</fullName>
    </submittedName>
</protein>
<organism evidence="1 2">
    <name type="scientific">Gelidibacter pelagius</name>
    <dbReference type="NCBI Taxonomy" id="2819985"/>
    <lineage>
        <taxon>Bacteria</taxon>
        <taxon>Pseudomonadati</taxon>
        <taxon>Bacteroidota</taxon>
        <taxon>Flavobacteriia</taxon>
        <taxon>Flavobacteriales</taxon>
        <taxon>Flavobacteriaceae</taxon>
        <taxon>Gelidibacter</taxon>
    </lineage>
</organism>
<dbReference type="RefSeq" id="WP_208232784.1">
    <property type="nucleotide sequence ID" value="NZ_JAGEVG010000004.1"/>
</dbReference>
<sequence>MTLTKLQIVSFNNPYPANYGGVIDVFYKIKHLHNLGVELYLHIFFDDRFDTEALKPYCKKIFVYKRNKSFFKLFNALPFRVASRTSKQIYNNLTQVDAPILFEGLQTTHVLLNHQFKCKIFIRVHNIEHSYFYGLANSEKNLLKKLVYRIEGNKFENYEKVLNKSDGILALSKIEFDYFQKKYNSKAYYLPVFHGNEVIQKQIGNGKYALYHGDLSTADNIASATYILSLFKKLKYPLIIASAVMPASLGKLIEKYEHIRYVQLGDDEQVNQLIAEAHVNVLYSNQATGTKLKVFYSLYNGRFCIVNNNIVDDDRILKICEVANTTEQYLQRIQDVFNKDYKFPPERARVLEQFHPALMAKKLQQIVTEV</sequence>
<dbReference type="Proteomes" id="UP000681315">
    <property type="component" value="Unassembled WGS sequence"/>
</dbReference>
<reference evidence="1 2" key="1">
    <citation type="submission" date="2021-03" db="EMBL/GenBank/DDBJ databases">
        <title>Gelidibacter sp. nov., isolated from costal sediment.</title>
        <authorList>
            <person name="Lun K.-Y."/>
        </authorList>
    </citation>
    <scope>NUCLEOTIDE SEQUENCE [LARGE SCALE GENOMIC DNA]</scope>
    <source>
        <strain evidence="1 2">DF109</strain>
    </source>
</reference>
<dbReference type="SUPFAM" id="SSF53756">
    <property type="entry name" value="UDP-Glycosyltransferase/glycogen phosphorylase"/>
    <property type="match status" value="1"/>
</dbReference>
<evidence type="ECO:0000313" key="2">
    <source>
        <dbReference type="Proteomes" id="UP000681315"/>
    </source>
</evidence>
<comment type="caution">
    <text evidence="1">The sequence shown here is derived from an EMBL/GenBank/DDBJ whole genome shotgun (WGS) entry which is preliminary data.</text>
</comment>
<gene>
    <name evidence="1" type="ORF">J4051_05145</name>
</gene>
<keyword evidence="2" id="KW-1185">Reference proteome</keyword>
<accession>A0ABS3SQM6</accession>
<proteinExistence type="predicted"/>
<dbReference type="EMBL" id="JAGEVG010000004">
    <property type="protein sequence ID" value="MBO3097641.1"/>
    <property type="molecule type" value="Genomic_DNA"/>
</dbReference>
<evidence type="ECO:0000313" key="1">
    <source>
        <dbReference type="EMBL" id="MBO3097641.1"/>
    </source>
</evidence>